<dbReference type="EMBL" id="AGNL01045717">
    <property type="protein sequence ID" value="EJK48547.1"/>
    <property type="molecule type" value="Genomic_DNA"/>
</dbReference>
<organism evidence="1 2">
    <name type="scientific">Thalassiosira oceanica</name>
    <name type="common">Marine diatom</name>
    <dbReference type="NCBI Taxonomy" id="159749"/>
    <lineage>
        <taxon>Eukaryota</taxon>
        <taxon>Sar</taxon>
        <taxon>Stramenopiles</taxon>
        <taxon>Ochrophyta</taxon>
        <taxon>Bacillariophyta</taxon>
        <taxon>Coscinodiscophyceae</taxon>
        <taxon>Thalassiosirophycidae</taxon>
        <taxon>Thalassiosirales</taxon>
        <taxon>Thalassiosiraceae</taxon>
        <taxon>Thalassiosira</taxon>
    </lineage>
</organism>
<dbReference type="AlphaFoldDB" id="K0RP82"/>
<reference evidence="1 2" key="1">
    <citation type="journal article" date="2012" name="Genome Biol.">
        <title>Genome and low-iron response of an oceanic diatom adapted to chronic iron limitation.</title>
        <authorList>
            <person name="Lommer M."/>
            <person name="Specht M."/>
            <person name="Roy A.S."/>
            <person name="Kraemer L."/>
            <person name="Andreson R."/>
            <person name="Gutowska M.A."/>
            <person name="Wolf J."/>
            <person name="Bergner S.V."/>
            <person name="Schilhabel M.B."/>
            <person name="Klostermeier U.C."/>
            <person name="Beiko R.G."/>
            <person name="Rosenstiel P."/>
            <person name="Hippler M."/>
            <person name="Laroche J."/>
        </authorList>
    </citation>
    <scope>NUCLEOTIDE SEQUENCE [LARGE SCALE GENOMIC DNA]</scope>
    <source>
        <strain evidence="1 2">CCMP1005</strain>
    </source>
</reference>
<name>K0RP82_THAOC</name>
<evidence type="ECO:0000313" key="1">
    <source>
        <dbReference type="EMBL" id="EJK48547.1"/>
    </source>
</evidence>
<sequence>MSSGLAEAALMMQITLLTTMRVSPIIYTCSGSRRCQRPDSSGCYCLELSIELNKIQTNKTTSCQLSLRMHYHVQVQTVSQPTLSH</sequence>
<comment type="caution">
    <text evidence="1">The sequence shown here is derived from an EMBL/GenBank/DDBJ whole genome shotgun (WGS) entry which is preliminary data.</text>
</comment>
<keyword evidence="2" id="KW-1185">Reference proteome</keyword>
<accession>K0RP82</accession>
<dbReference type="Proteomes" id="UP000266841">
    <property type="component" value="Unassembled WGS sequence"/>
</dbReference>
<protein>
    <submittedName>
        <fullName evidence="1">Uncharacterized protein</fullName>
    </submittedName>
</protein>
<gene>
    <name evidence="1" type="ORF">THAOC_32647</name>
</gene>
<evidence type="ECO:0000313" key="2">
    <source>
        <dbReference type="Proteomes" id="UP000266841"/>
    </source>
</evidence>
<proteinExistence type="predicted"/>